<feature type="region of interest" description="Disordered" evidence="1">
    <location>
        <begin position="258"/>
        <end position="279"/>
    </location>
</feature>
<feature type="region of interest" description="Disordered" evidence="1">
    <location>
        <begin position="137"/>
        <end position="173"/>
    </location>
</feature>
<proteinExistence type="predicted"/>
<feature type="compositionally biased region" description="Low complexity" evidence="1">
    <location>
        <begin position="141"/>
        <end position="159"/>
    </location>
</feature>
<gene>
    <name evidence="2" type="ORF">Lgee_1974</name>
</gene>
<protein>
    <submittedName>
        <fullName evidence="2">Uncharacterized protein</fullName>
    </submittedName>
</protein>
<dbReference type="PATRIC" id="fig|45065.4.peg.2143"/>
<dbReference type="Proteomes" id="UP000054785">
    <property type="component" value="Unassembled WGS sequence"/>
</dbReference>
<sequence length="478" mass="53057">MPNGSTKAGSRQHIEKIIQFINDVQVALGGDEVRRFLEAQPVSGSGTHHWSLPVLLTQINRQDLSVRFRALKALDRHYLDKANKRNSLFDIEFIKILRNWLALCKGSHASREHLLQGMQSLQTDAAKLPTIHSSDEECLEDAASTSATSSESSLGSSTDSLEEEISSESQELEEGYEVISFNDNAYDSSCSPDVSPSSAELVPVPLTLQREEKVAAEFQEGEEGSAVFSVNYHTDDSPSSPDVSLSSDGFEPILLTSRREEEGTAGHQGGEEGSLNRHQYDHGFFSPSRSPAECKPTMRLGSYTGSRKCLDVLSENDPGHAVALLARIQSHIRTTTWDTGWFGGESVRFADTPRASRSVPRHVAYQLDVMQAFVRDARNQDTLTREHLAKQALIQVLFDVPREAREKTGFCDMRRLNRFLFRSDETRAYYRTCAKGSVPELLRFFRLEQGTPVARLLHALVSEHGDAPVSKLGIGCDS</sequence>
<organism evidence="2 3">
    <name type="scientific">Legionella geestiana</name>
    <dbReference type="NCBI Taxonomy" id="45065"/>
    <lineage>
        <taxon>Bacteria</taxon>
        <taxon>Pseudomonadati</taxon>
        <taxon>Pseudomonadota</taxon>
        <taxon>Gammaproteobacteria</taxon>
        <taxon>Legionellales</taxon>
        <taxon>Legionellaceae</taxon>
        <taxon>Legionella</taxon>
    </lineage>
</organism>
<keyword evidence="3" id="KW-1185">Reference proteome</keyword>
<dbReference type="AlphaFoldDB" id="A0A0W0TNY8"/>
<evidence type="ECO:0000256" key="1">
    <source>
        <dbReference type="SAM" id="MobiDB-lite"/>
    </source>
</evidence>
<accession>A0A0W0TNY8</accession>
<comment type="caution">
    <text evidence="2">The sequence shown here is derived from an EMBL/GenBank/DDBJ whole genome shotgun (WGS) entry which is preliminary data.</text>
</comment>
<dbReference type="EMBL" id="LNYC01000072">
    <property type="protein sequence ID" value="KTC97313.1"/>
    <property type="molecule type" value="Genomic_DNA"/>
</dbReference>
<feature type="compositionally biased region" description="Acidic residues" evidence="1">
    <location>
        <begin position="160"/>
        <end position="173"/>
    </location>
</feature>
<evidence type="ECO:0000313" key="3">
    <source>
        <dbReference type="Proteomes" id="UP000054785"/>
    </source>
</evidence>
<evidence type="ECO:0000313" key="2">
    <source>
        <dbReference type="EMBL" id="KTC97313.1"/>
    </source>
</evidence>
<reference evidence="2 3" key="1">
    <citation type="submission" date="2015-11" db="EMBL/GenBank/DDBJ databases">
        <title>Genomic analysis of 38 Legionella species identifies large and diverse effector repertoires.</title>
        <authorList>
            <person name="Burstein D."/>
            <person name="Amaro F."/>
            <person name="Zusman T."/>
            <person name="Lifshitz Z."/>
            <person name="Cohen O."/>
            <person name="Gilbert J.A."/>
            <person name="Pupko T."/>
            <person name="Shuman H.A."/>
            <person name="Segal G."/>
        </authorList>
    </citation>
    <scope>NUCLEOTIDE SEQUENCE [LARGE SCALE GENOMIC DNA]</scope>
    <source>
        <strain evidence="2 3">ATCC 49504</strain>
    </source>
</reference>
<dbReference type="RefSeq" id="WP_058387124.1">
    <property type="nucleotide sequence ID" value="NZ_CAAAHN010000002.1"/>
</dbReference>
<name>A0A0W0TNY8_9GAMM</name>